<dbReference type="Proteomes" id="UP000266552">
    <property type="component" value="Chromosome"/>
</dbReference>
<dbReference type="PANTHER" id="PTHR23084:SF263">
    <property type="entry name" value="MORN REPEAT-CONTAINING PROTEIN 1"/>
    <property type="match status" value="1"/>
</dbReference>
<dbReference type="EMBL" id="CP032412">
    <property type="protein sequence ID" value="AYB46837.1"/>
    <property type="molecule type" value="Genomic_DNA"/>
</dbReference>
<proteinExistence type="predicted"/>
<protein>
    <recommendedName>
        <fullName evidence="4">MORN repeat-containing protein</fullName>
    </recommendedName>
</protein>
<organism evidence="2 3">
    <name type="scientific">Paenibacillus lautus</name>
    <name type="common">Bacillus lautus</name>
    <dbReference type="NCBI Taxonomy" id="1401"/>
    <lineage>
        <taxon>Bacteria</taxon>
        <taxon>Bacillati</taxon>
        <taxon>Bacillota</taxon>
        <taxon>Bacilli</taxon>
        <taxon>Bacillales</taxon>
        <taxon>Paenibacillaceae</taxon>
        <taxon>Paenibacillus</taxon>
    </lineage>
</organism>
<evidence type="ECO:0000313" key="3">
    <source>
        <dbReference type="Proteomes" id="UP000266552"/>
    </source>
</evidence>
<keyword evidence="1" id="KW-0677">Repeat</keyword>
<accession>A0A385TWP0</accession>
<evidence type="ECO:0000313" key="2">
    <source>
        <dbReference type="EMBL" id="AYB46837.1"/>
    </source>
</evidence>
<dbReference type="RefSeq" id="WP_119850372.1">
    <property type="nucleotide sequence ID" value="NZ_CP032412.1"/>
</dbReference>
<dbReference type="Pfam" id="PF02493">
    <property type="entry name" value="MORN"/>
    <property type="match status" value="3"/>
</dbReference>
<dbReference type="PANTHER" id="PTHR23084">
    <property type="entry name" value="PHOSPHATIDYLINOSITOL-4-PHOSPHATE 5-KINASE RELATED"/>
    <property type="match status" value="1"/>
</dbReference>
<dbReference type="AlphaFoldDB" id="A0A385TWP0"/>
<reference evidence="2 3" key="1">
    <citation type="submission" date="2018-09" db="EMBL/GenBank/DDBJ databases">
        <title>Genome Sequence of Paenibacillus lautus Strain E7593-69, Azo Dye-Degrading Bacteria, Isolated from Commercial Tattoo Inks.</title>
        <authorList>
            <person name="Nho S.W."/>
            <person name="Kim S.-J."/>
            <person name="Kweon O."/>
            <person name="Cerniglia C.E."/>
        </authorList>
    </citation>
    <scope>NUCLEOTIDE SEQUENCE [LARGE SCALE GENOMIC DNA]</scope>
    <source>
        <strain evidence="2 3">E7593-69</strain>
    </source>
</reference>
<dbReference type="InterPro" id="IPR003409">
    <property type="entry name" value="MORN"/>
</dbReference>
<gene>
    <name evidence="2" type="ORF">D5F53_27545</name>
</gene>
<sequence>MIRTYLSFFTLALLFLMFTDEKTEASSQKVSLTLPNGATYYGEVKNNKPHGKGTMRWGPSKVYSGEWYHGQRSGTGKYISDKLPEDMKIVYEGEWRNDRPNGTGIRSESNPDLEFHVISKGIFKDHDLLSGYTVMQSMDILWFEYRNGNTLLEFSVSDQEQANELMQSELARGRIQLLNYYKRDKSTPDYKGFAYANEMEDYGSSISEGVYRTGDYGVMELYTGLNQRFEDEEYYRVENYKNGRLVSAREVPENGRFAGIVQGKINNKKHVLQPYIGEFSKLLKDIENESEPEGCSNSSTSVCGTFPIQFE</sequence>
<name>A0A385TWP0_PAELA</name>
<keyword evidence="3" id="KW-1185">Reference proteome</keyword>
<dbReference type="SMART" id="SM00698">
    <property type="entry name" value="MORN"/>
    <property type="match status" value="3"/>
</dbReference>
<dbReference type="KEGG" id="plw:D5F53_27545"/>
<evidence type="ECO:0008006" key="4">
    <source>
        <dbReference type="Google" id="ProtNLM"/>
    </source>
</evidence>
<dbReference type="SUPFAM" id="SSF82185">
    <property type="entry name" value="Histone H3 K4-specific methyltransferase SET7/9 N-terminal domain"/>
    <property type="match status" value="1"/>
</dbReference>
<dbReference type="Gene3D" id="2.20.110.10">
    <property type="entry name" value="Histone H3 K4-specific methyltransferase SET7/9 N-terminal domain"/>
    <property type="match status" value="1"/>
</dbReference>
<evidence type="ECO:0000256" key="1">
    <source>
        <dbReference type="ARBA" id="ARBA00022737"/>
    </source>
</evidence>